<feature type="compositionally biased region" description="Polar residues" evidence="1">
    <location>
        <begin position="1312"/>
        <end position="1325"/>
    </location>
</feature>
<feature type="compositionally biased region" description="Basic and acidic residues" evidence="1">
    <location>
        <begin position="1002"/>
        <end position="1012"/>
    </location>
</feature>
<sequence>MRYGDQKFKEAKLEFDDEVAMEVTSSEDMLWKMFFFSFSENGKVVFISNEVGWSPDGEFIAITRKNLVSILSSTFEEKFSILLSFKSLLDDLNAKYVIKVDVVRWIRPDCIIIGCLQVNDDNEEEENYAVQVITSENGRITNPLAKPVVRSFRDVFLDFRYDAVPSCSGPHLFSSYLDQHQLAFVANRKNLDQHILLFGWSVGDTKNEAAIIEILNDNWSPKIEAHDIGDDILILGLAIDKVSQNGEIKLLLGEEEKEVSPCCLLLCLTNDGRLSIFHFASATAASVSPQSTDFEEKNKTYIVASSQDLLVESSSARKQINHVDSGLQPHEIDRGHKIFSTSAQSSVAEKFSSEEAIKTTNQNQGANLKQSASKTFLSVDAGGVNNFRTQETEKVAEVKPGTISFSGSSLGNFSIRSIGPSAGTGGVMELPVKIMSTGFSTASSQSSKLHISSKSDETLASTPFSGVPRRNFDSPDKNSSSANEKAGTSVSISSYKQRAMAGAGSIGSSPAFPGSMLQSQKGFLSEPSKLHFTRETSEGTPLQQFHDVEEMARKLDDLLEGIEGEGGFRDASIRAHSSSVLALEEGIESVSEKCRIWRAVMDKQLGEVQLLLDKTVQVLARKVYMEEIFKQATDERYWNLWNRQKLCSELELKRQHVHEVNKSLTSQLIELERHFNTLELNKFGDTDRIQTSKRGFQSRPGQPRNFQSLHNLRNTMTTQLVVAEQLSESLSKLMTDLSIDSPAKGQNIRKELFETIGLSYDGASYKSPAREKAENTPFNKELSVFLAVKERSRRKKPSPVKSSEPETARRRRDSLDREDLGCNLGGKQSGIFEKEAQCTKSVGKLDLGKVYDYLTSLNCKANLNSKTSVTYLADNATNGWKSWNFPTVDACAWHTQATFKSGTKMPTLVPSFMPCPRACIVRRLKIYPTFHVSFLKSFHEDAGDPARSASRRALPVVRKHYEEEIEKILDHQTLGHSKKNQRIEFLNWASFETPKTTVKRIVLQEDRQKETSNKSSLSLDKKHHQSRMRERSATAQSNIFNASSTSPQQVRSKGSQPKPINMLNVCSVNGYVLPRHAAETPPMISPVSLLQHESQLTAVTSQYGLVDTHNLATTRSGRSTIPLKDIVQTGGPGAIQQSGNRMQQPNSSGPPAQTLAPIKFTIETSNADGKPGITKPVRDWKNAPVTSGSTQFESNSSLNYSLPTAAAANSAFTLSAKVIHSEVVNKSQGSEISLSAQESTHSSSSHAKIMPSASLSSSQEPMLSPISSTWTSFESISKASIGSNQKISQSSVASLTQSSSLPSTQKLDSLPITPSSDSTRSESPTILSRPLVAILDKKADTDSDRPASLANLSTKIDTPQDPASQPVVSFSVSNLQAGPLVQSNSTNEQSASLKSASQVHPRGESSQVSNVGLNSIPGQPFSGSAIPPSVKSGCSDVVTHEDEMEEEAPENNQMTENALGNLAGFGIGSAATPVSTKPNPFGVVSPNKASSPANSLFTSTASSSELFRPASFSFQPIQPPQPSAPANFGAFPGSFCLTSTSQAPAVSGFGQPAQVGQGQHALGSVLGTFGQSRQLGAGIPGTGVGSASSFGGGFMSNSSAGGFGGGFSGVSSTGGGFSSLSSGGVGFGASAAPSGGFAAAATGAGGFAAAATSAGGFGAAATSAGGFGVAAAAGGGFAAPTAGGSGFSGGGFGAFSSQQSGGSGFPAFGGSSATARPPSQLFTQMRK</sequence>
<name>A0AAF0Q0K9_SOLVR</name>
<protein>
    <recommendedName>
        <fullName evidence="4">Nuclear pore complex protein NUP214</fullName>
    </recommendedName>
</protein>
<dbReference type="EMBL" id="CP133613">
    <property type="protein sequence ID" value="WMV14353.1"/>
    <property type="molecule type" value="Genomic_DNA"/>
</dbReference>
<feature type="region of interest" description="Disordered" evidence="1">
    <location>
        <begin position="790"/>
        <end position="820"/>
    </location>
</feature>
<dbReference type="InterPro" id="IPR044694">
    <property type="entry name" value="NUP214"/>
</dbReference>
<evidence type="ECO:0000313" key="3">
    <source>
        <dbReference type="Proteomes" id="UP001234989"/>
    </source>
</evidence>
<feature type="region of interest" description="Disordered" evidence="1">
    <location>
        <begin position="1381"/>
        <end position="1412"/>
    </location>
</feature>
<feature type="compositionally biased region" description="Low complexity" evidence="1">
    <location>
        <begin position="1233"/>
        <end position="1245"/>
    </location>
</feature>
<proteinExistence type="predicted"/>
<gene>
    <name evidence="2" type="ORF">MTR67_007738</name>
</gene>
<feature type="compositionally biased region" description="Low complexity" evidence="1">
    <location>
        <begin position="1699"/>
        <end position="1715"/>
    </location>
</feature>
<dbReference type="GO" id="GO:0006405">
    <property type="term" value="P:RNA export from nucleus"/>
    <property type="evidence" value="ECO:0007669"/>
    <property type="project" value="InterPro"/>
</dbReference>
<dbReference type="PANTHER" id="PTHR34418:SF3">
    <property type="entry name" value="NUCLEAR PORE COMPLEX PROTEIN NUP214"/>
    <property type="match status" value="1"/>
</dbReference>
<reference evidence="2" key="1">
    <citation type="submission" date="2023-08" db="EMBL/GenBank/DDBJ databases">
        <title>A de novo genome assembly of Solanum verrucosum Schlechtendal, a Mexican diploid species geographically isolated from the other diploid A-genome species in potato relatives.</title>
        <authorList>
            <person name="Hosaka K."/>
        </authorList>
    </citation>
    <scope>NUCLEOTIDE SEQUENCE</scope>
    <source>
        <tissue evidence="2">Young leaves</tissue>
    </source>
</reference>
<feature type="region of interest" description="Disordered" evidence="1">
    <location>
        <begin position="1699"/>
        <end position="1727"/>
    </location>
</feature>
<evidence type="ECO:0000313" key="2">
    <source>
        <dbReference type="EMBL" id="WMV14353.1"/>
    </source>
</evidence>
<feature type="compositionally biased region" description="Polar residues" evidence="1">
    <location>
        <begin position="477"/>
        <end position="490"/>
    </location>
</feature>
<feature type="region of interest" description="Disordered" evidence="1">
    <location>
        <begin position="450"/>
        <end position="490"/>
    </location>
</feature>
<feature type="region of interest" description="Disordered" evidence="1">
    <location>
        <begin position="1230"/>
        <end position="1261"/>
    </location>
</feature>
<feature type="region of interest" description="Disordered" evidence="1">
    <location>
        <begin position="1164"/>
        <end position="1194"/>
    </location>
</feature>
<dbReference type="PANTHER" id="PTHR34418">
    <property type="entry name" value="NUCLEAR PORE COMPLEX PROTEIN NUP214 ISOFORM X1"/>
    <property type="match status" value="1"/>
</dbReference>
<feature type="compositionally biased region" description="Polar residues" evidence="1">
    <location>
        <begin position="1184"/>
        <end position="1194"/>
    </location>
</feature>
<feature type="compositionally biased region" description="Polar residues" evidence="1">
    <location>
        <begin position="1033"/>
        <end position="1055"/>
    </location>
</feature>
<feature type="region of interest" description="Disordered" evidence="1">
    <location>
        <begin position="1002"/>
        <end position="1059"/>
    </location>
</feature>
<evidence type="ECO:0000256" key="1">
    <source>
        <dbReference type="SAM" id="MobiDB-lite"/>
    </source>
</evidence>
<dbReference type="GO" id="GO:0017056">
    <property type="term" value="F:structural constituent of nuclear pore"/>
    <property type="evidence" value="ECO:0007669"/>
    <property type="project" value="InterPro"/>
</dbReference>
<feature type="region of interest" description="Disordered" evidence="1">
    <location>
        <begin position="1298"/>
        <end position="1325"/>
    </location>
</feature>
<dbReference type="Proteomes" id="UP001234989">
    <property type="component" value="Chromosome 2"/>
</dbReference>
<organism evidence="2 3">
    <name type="scientific">Solanum verrucosum</name>
    <dbReference type="NCBI Taxonomy" id="315347"/>
    <lineage>
        <taxon>Eukaryota</taxon>
        <taxon>Viridiplantae</taxon>
        <taxon>Streptophyta</taxon>
        <taxon>Embryophyta</taxon>
        <taxon>Tracheophyta</taxon>
        <taxon>Spermatophyta</taxon>
        <taxon>Magnoliopsida</taxon>
        <taxon>eudicotyledons</taxon>
        <taxon>Gunneridae</taxon>
        <taxon>Pentapetalae</taxon>
        <taxon>asterids</taxon>
        <taxon>lamiids</taxon>
        <taxon>Solanales</taxon>
        <taxon>Solanaceae</taxon>
        <taxon>Solanoideae</taxon>
        <taxon>Solaneae</taxon>
        <taxon>Solanum</taxon>
    </lineage>
</organism>
<evidence type="ECO:0008006" key="4">
    <source>
        <dbReference type="Google" id="ProtNLM"/>
    </source>
</evidence>
<accession>A0AAF0Q0K9</accession>
<keyword evidence="3" id="KW-1185">Reference proteome</keyword>
<feature type="compositionally biased region" description="Basic and acidic residues" evidence="1">
    <location>
        <begin position="803"/>
        <end position="820"/>
    </location>
</feature>